<feature type="signal peptide" evidence="1">
    <location>
        <begin position="1"/>
        <end position="24"/>
    </location>
</feature>
<keyword evidence="1" id="KW-0732">Signal</keyword>
<evidence type="ECO:0000256" key="1">
    <source>
        <dbReference type="SAM" id="SignalP"/>
    </source>
</evidence>
<dbReference type="AlphaFoldDB" id="A0A8I1A0Y5"/>
<dbReference type="Gene3D" id="3.20.20.190">
    <property type="entry name" value="Phosphatidylinositol (PI) phosphodiesterase"/>
    <property type="match status" value="1"/>
</dbReference>
<sequence length="351" mass="37786">MSNMRGILVAGVSAFAAVVSVVSASTVGAETTADRARSFSETTSVGVHNSYEKATFPYFADALDSGASLLELDLWTNGGGPDWRVSHMNPVVSDSNCVGAQDASGLRSGQRDQGLRGCLADMRAWHEADPEHPPVMIKLELKDGFTTGYGRGPADLDALILGTLGDAVFTPSDLMGESYSTPDAAVTDRGWPTMSEMSGKFLFELIPGTIEEGNPLDTEWTDRQYATHLRDLSAAGLVQLGAAFPAVHRASPGDPRIDRYADPGIRPWFVIFDGDALDYTSGVVDPQWYHDRGYLLVMTDAHKVAPQIDGAHATEAEASERLDRLAGDHASYITADWSRLPNVLSTVVPRR</sequence>
<reference evidence="2 3" key="1">
    <citation type="submission" date="2020-12" db="EMBL/GenBank/DDBJ databases">
        <title>Draft genome sequence of furan degrading bacterial strain FUR100.</title>
        <authorList>
            <person name="Woiski C."/>
        </authorList>
    </citation>
    <scope>NUCLEOTIDE SEQUENCE [LARGE SCALE GENOMIC DNA]</scope>
    <source>
        <strain evidence="2 3">FUR100</strain>
    </source>
</reference>
<dbReference type="Pfam" id="PF16670">
    <property type="entry name" value="PI-PLC-C1"/>
    <property type="match status" value="1"/>
</dbReference>
<gene>
    <name evidence="2" type="ORF">I3517_21255</name>
</gene>
<dbReference type="InterPro" id="IPR017946">
    <property type="entry name" value="PLC-like_Pdiesterase_TIM-brl"/>
</dbReference>
<organism evidence="2 3">
    <name type="scientific">Rhodococcus erythropolis</name>
    <name type="common">Arthrobacter picolinophilus</name>
    <dbReference type="NCBI Taxonomy" id="1833"/>
    <lineage>
        <taxon>Bacteria</taxon>
        <taxon>Bacillati</taxon>
        <taxon>Actinomycetota</taxon>
        <taxon>Actinomycetes</taxon>
        <taxon>Mycobacteriales</taxon>
        <taxon>Nocardiaceae</taxon>
        <taxon>Rhodococcus</taxon>
        <taxon>Rhodococcus erythropolis group</taxon>
    </lineage>
</organism>
<evidence type="ECO:0000313" key="3">
    <source>
        <dbReference type="Proteomes" id="UP000627573"/>
    </source>
</evidence>
<feature type="chain" id="PRO_5039115727" description="Lipoprotein" evidence="1">
    <location>
        <begin position="25"/>
        <end position="351"/>
    </location>
</feature>
<dbReference type="CDD" id="cd08589">
    <property type="entry name" value="PI-PLCc_SaPLC1_like"/>
    <property type="match status" value="1"/>
</dbReference>
<accession>A0A8I1A0Y5</accession>
<evidence type="ECO:0000313" key="2">
    <source>
        <dbReference type="EMBL" id="MBH5145136.1"/>
    </source>
</evidence>
<comment type="caution">
    <text evidence="2">The sequence shown here is derived from an EMBL/GenBank/DDBJ whole genome shotgun (WGS) entry which is preliminary data.</text>
</comment>
<dbReference type="GO" id="GO:0008081">
    <property type="term" value="F:phosphoric diester hydrolase activity"/>
    <property type="evidence" value="ECO:0007669"/>
    <property type="project" value="InterPro"/>
</dbReference>
<dbReference type="SUPFAM" id="SSF51695">
    <property type="entry name" value="PLC-like phosphodiesterases"/>
    <property type="match status" value="1"/>
</dbReference>
<evidence type="ECO:0008006" key="4">
    <source>
        <dbReference type="Google" id="ProtNLM"/>
    </source>
</evidence>
<dbReference type="GO" id="GO:0006629">
    <property type="term" value="P:lipid metabolic process"/>
    <property type="evidence" value="ECO:0007669"/>
    <property type="project" value="InterPro"/>
</dbReference>
<protein>
    <recommendedName>
        <fullName evidence="4">Lipoprotein</fullName>
    </recommendedName>
</protein>
<dbReference type="EMBL" id="JAECSB010000074">
    <property type="protein sequence ID" value="MBH5145136.1"/>
    <property type="molecule type" value="Genomic_DNA"/>
</dbReference>
<dbReference type="InterPro" id="IPR032075">
    <property type="entry name" value="PI-PLC-C1"/>
</dbReference>
<name>A0A8I1A0Y5_RHOER</name>
<dbReference type="Proteomes" id="UP000627573">
    <property type="component" value="Unassembled WGS sequence"/>
</dbReference>
<proteinExistence type="predicted"/>
<keyword evidence="3" id="KW-1185">Reference proteome</keyword>